<keyword evidence="2" id="KW-1185">Reference proteome</keyword>
<gene>
    <name evidence="1" type="ORF">RO3G_02962</name>
</gene>
<evidence type="ECO:0000313" key="1">
    <source>
        <dbReference type="EMBL" id="EIE78258.1"/>
    </source>
</evidence>
<dbReference type="OrthoDB" id="2288922at2759"/>
<dbReference type="Proteomes" id="UP000009138">
    <property type="component" value="Unassembled WGS sequence"/>
</dbReference>
<dbReference type="RefSeq" id="XP_067513654.1">
    <property type="nucleotide sequence ID" value="XM_067657553.1"/>
</dbReference>
<sequence length="197" mass="22388">MTVTHLHQDPNSLRTNVNVNEFVTVLLSQAPPTRLHKPTINLSPTFHHLQQLPHTTCSSSQLQAKLAFLLGVTCFLRPSDLQRIPYRSIQVSPNSASLYFEVHAPKEKRNRRLIIKSFTVKAHIRRLLRFSTSEPRVTLRSIASSFALQAGIPLDDVVTMGNWTSSKTFESHYRREHLATFDFTNTLVSLGDLELDD</sequence>
<dbReference type="EMBL" id="CH476733">
    <property type="protein sequence ID" value="EIE78258.1"/>
    <property type="molecule type" value="Genomic_DNA"/>
</dbReference>
<dbReference type="InParanoid" id="I1BPX8"/>
<proteinExistence type="predicted"/>
<dbReference type="AlphaFoldDB" id="I1BPX8"/>
<dbReference type="VEuPathDB" id="FungiDB:RO3G_02962"/>
<protein>
    <recommendedName>
        <fullName evidence="3">Tyr recombinase domain-containing protein</fullName>
    </recommendedName>
</protein>
<evidence type="ECO:0000313" key="2">
    <source>
        <dbReference type="Proteomes" id="UP000009138"/>
    </source>
</evidence>
<dbReference type="GO" id="GO:0003677">
    <property type="term" value="F:DNA binding"/>
    <property type="evidence" value="ECO:0007669"/>
    <property type="project" value="InterPro"/>
</dbReference>
<dbReference type="GeneID" id="93609934"/>
<name>I1BPX8_RHIO9</name>
<dbReference type="STRING" id="246409.I1BPX8"/>
<dbReference type="SUPFAM" id="SSF56349">
    <property type="entry name" value="DNA breaking-rejoining enzymes"/>
    <property type="match status" value="1"/>
</dbReference>
<dbReference type="OMA" id="TMANWSC"/>
<dbReference type="InterPro" id="IPR011010">
    <property type="entry name" value="DNA_brk_join_enz"/>
</dbReference>
<reference evidence="1 2" key="1">
    <citation type="journal article" date="2009" name="PLoS Genet.">
        <title>Genomic analysis of the basal lineage fungus Rhizopus oryzae reveals a whole-genome duplication.</title>
        <authorList>
            <person name="Ma L.-J."/>
            <person name="Ibrahim A.S."/>
            <person name="Skory C."/>
            <person name="Grabherr M.G."/>
            <person name="Burger G."/>
            <person name="Butler M."/>
            <person name="Elias M."/>
            <person name="Idnurm A."/>
            <person name="Lang B.F."/>
            <person name="Sone T."/>
            <person name="Abe A."/>
            <person name="Calvo S.E."/>
            <person name="Corrochano L.M."/>
            <person name="Engels R."/>
            <person name="Fu J."/>
            <person name="Hansberg W."/>
            <person name="Kim J.-M."/>
            <person name="Kodira C.D."/>
            <person name="Koehrsen M.J."/>
            <person name="Liu B."/>
            <person name="Miranda-Saavedra D."/>
            <person name="O'Leary S."/>
            <person name="Ortiz-Castellanos L."/>
            <person name="Poulter R."/>
            <person name="Rodriguez-Romero J."/>
            <person name="Ruiz-Herrera J."/>
            <person name="Shen Y.-Q."/>
            <person name="Zeng Q."/>
            <person name="Galagan J."/>
            <person name="Birren B.W."/>
            <person name="Cuomo C.A."/>
            <person name="Wickes B.L."/>
        </authorList>
    </citation>
    <scope>NUCLEOTIDE SEQUENCE [LARGE SCALE GENOMIC DNA]</scope>
    <source>
        <strain evidence="2">RA 99-880 / ATCC MYA-4621 / FGSC 9543 / NRRL 43880</strain>
    </source>
</reference>
<organism evidence="1 2">
    <name type="scientific">Rhizopus delemar (strain RA 99-880 / ATCC MYA-4621 / FGSC 9543 / NRRL 43880)</name>
    <name type="common">Mucormycosis agent</name>
    <name type="synonym">Rhizopus arrhizus var. delemar</name>
    <dbReference type="NCBI Taxonomy" id="246409"/>
    <lineage>
        <taxon>Eukaryota</taxon>
        <taxon>Fungi</taxon>
        <taxon>Fungi incertae sedis</taxon>
        <taxon>Mucoromycota</taxon>
        <taxon>Mucoromycotina</taxon>
        <taxon>Mucoromycetes</taxon>
        <taxon>Mucorales</taxon>
        <taxon>Mucorineae</taxon>
        <taxon>Rhizopodaceae</taxon>
        <taxon>Rhizopus</taxon>
    </lineage>
</organism>
<evidence type="ECO:0008006" key="3">
    <source>
        <dbReference type="Google" id="ProtNLM"/>
    </source>
</evidence>
<accession>I1BPX8</accession>